<dbReference type="Gene3D" id="3.40.50.1820">
    <property type="entry name" value="alpha/beta hydrolase"/>
    <property type="match status" value="1"/>
</dbReference>
<dbReference type="Proteomes" id="UP001211044">
    <property type="component" value="Chromosome"/>
</dbReference>
<sequence length="250" mass="27308">MARISIDGIRSATLQMATSITVIAPNERDLAEDAPAPGRVAYMLHGLSGDQSIWSTYAPVQRWADKYNALFVFASGERSFWTNAKYGLAWADWAFTEVPQYIEATLGAASPSRRIVAGFSMGGYGALKAALAKPDFYRAAISLSGTTDITEDAFHSRHPDLYRNVFGLDDARGSVHDLLAQLKKADPAALPKLWACCGTEDRLLDMNRRFAALAKELGVAYEYTEGSGGHDYGYWNPQMAAALESVAPIW</sequence>
<keyword evidence="1" id="KW-0378">Hydrolase</keyword>
<organism evidence="1 2">
    <name type="scientific">Winkia neuii subsp. anitrata</name>
    <dbReference type="NCBI Taxonomy" id="29318"/>
    <lineage>
        <taxon>Bacteria</taxon>
        <taxon>Bacillati</taxon>
        <taxon>Actinomycetota</taxon>
        <taxon>Actinomycetes</taxon>
        <taxon>Actinomycetales</taxon>
        <taxon>Actinomycetaceae</taxon>
        <taxon>Winkia</taxon>
    </lineage>
</organism>
<dbReference type="KEGG" id="wne:PIG85_00835"/>
<name>A0AB38XPI2_9ACTO</name>
<dbReference type="PANTHER" id="PTHR48098:SF1">
    <property type="entry name" value="DIACYLGLYCEROL ACYLTRANSFERASE_MYCOLYLTRANSFERASE AG85A"/>
    <property type="match status" value="1"/>
</dbReference>
<evidence type="ECO:0000313" key="2">
    <source>
        <dbReference type="Proteomes" id="UP001211044"/>
    </source>
</evidence>
<dbReference type="InterPro" id="IPR050583">
    <property type="entry name" value="Mycobacterial_A85_antigen"/>
</dbReference>
<dbReference type="AlphaFoldDB" id="A0AB38XPI2"/>
<evidence type="ECO:0000313" key="1">
    <source>
        <dbReference type="EMBL" id="WCE46223.1"/>
    </source>
</evidence>
<dbReference type="SUPFAM" id="SSF53474">
    <property type="entry name" value="alpha/beta-Hydrolases"/>
    <property type="match status" value="1"/>
</dbReference>
<dbReference type="InterPro" id="IPR000801">
    <property type="entry name" value="Esterase-like"/>
</dbReference>
<protein>
    <submittedName>
        <fullName evidence="1">Alpha/beta hydrolase-fold protein</fullName>
    </submittedName>
</protein>
<reference evidence="1" key="1">
    <citation type="submission" date="2023-01" db="EMBL/GenBank/DDBJ databases">
        <title>Comparative Genomic Analysis of the Clinically-Derived Winkia Strain NY0527 Provides Evidence into the Taxonomic Reassignment of Winkia neuii and Characterizes Their Virulence Traits.</title>
        <authorList>
            <person name="Cai X."/>
            <person name="Peng Y."/>
            <person name="Li M."/>
            <person name="Qiu Y."/>
            <person name="Wang Y."/>
            <person name="Xu L."/>
            <person name="Hou Q."/>
        </authorList>
    </citation>
    <scope>NUCLEOTIDE SEQUENCE</scope>
    <source>
        <strain evidence="1">NY0527</strain>
    </source>
</reference>
<dbReference type="InterPro" id="IPR029058">
    <property type="entry name" value="AB_hydrolase_fold"/>
</dbReference>
<dbReference type="GO" id="GO:0016747">
    <property type="term" value="F:acyltransferase activity, transferring groups other than amino-acyl groups"/>
    <property type="evidence" value="ECO:0007669"/>
    <property type="project" value="TreeGrafter"/>
</dbReference>
<dbReference type="GO" id="GO:0016787">
    <property type="term" value="F:hydrolase activity"/>
    <property type="evidence" value="ECO:0007669"/>
    <property type="project" value="UniProtKB-KW"/>
</dbReference>
<dbReference type="PANTHER" id="PTHR48098">
    <property type="entry name" value="ENTEROCHELIN ESTERASE-RELATED"/>
    <property type="match status" value="1"/>
</dbReference>
<proteinExistence type="predicted"/>
<dbReference type="EMBL" id="CP116394">
    <property type="protein sequence ID" value="WCE46223.1"/>
    <property type="molecule type" value="Genomic_DNA"/>
</dbReference>
<accession>A0AB38XPI2</accession>
<gene>
    <name evidence="1" type="ORF">PIG85_00835</name>
</gene>
<dbReference type="Pfam" id="PF00756">
    <property type="entry name" value="Esterase"/>
    <property type="match status" value="1"/>
</dbReference>
<dbReference type="RefSeq" id="WP_004806868.1">
    <property type="nucleotide sequence ID" value="NZ_CP116394.1"/>
</dbReference>